<dbReference type="AlphaFoldDB" id="A0A8H6MGI3"/>
<organism evidence="1 2">
    <name type="scientific">Ephemerocybe angulata</name>
    <dbReference type="NCBI Taxonomy" id="980116"/>
    <lineage>
        <taxon>Eukaryota</taxon>
        <taxon>Fungi</taxon>
        <taxon>Dikarya</taxon>
        <taxon>Basidiomycota</taxon>
        <taxon>Agaricomycotina</taxon>
        <taxon>Agaricomycetes</taxon>
        <taxon>Agaricomycetidae</taxon>
        <taxon>Agaricales</taxon>
        <taxon>Agaricineae</taxon>
        <taxon>Psathyrellaceae</taxon>
        <taxon>Ephemerocybe</taxon>
    </lineage>
</organism>
<reference evidence="1 2" key="1">
    <citation type="submission" date="2020-07" db="EMBL/GenBank/DDBJ databases">
        <title>Comparative genomics of pyrophilous fungi reveals a link between fire events and developmental genes.</title>
        <authorList>
            <consortium name="DOE Joint Genome Institute"/>
            <person name="Steindorff A.S."/>
            <person name="Carver A."/>
            <person name="Calhoun S."/>
            <person name="Stillman K."/>
            <person name="Liu H."/>
            <person name="Lipzen A."/>
            <person name="Pangilinan J."/>
            <person name="Labutti K."/>
            <person name="Bruns T.D."/>
            <person name="Grigoriev I.V."/>
        </authorList>
    </citation>
    <scope>NUCLEOTIDE SEQUENCE [LARGE SCALE GENOMIC DNA]</scope>
    <source>
        <strain evidence="1 2">CBS 144469</strain>
    </source>
</reference>
<proteinExistence type="predicted"/>
<gene>
    <name evidence="1" type="ORF">DFP72DRAFT_869405</name>
</gene>
<dbReference type="EMBL" id="JACGCI010000003">
    <property type="protein sequence ID" value="KAF6764841.1"/>
    <property type="molecule type" value="Genomic_DNA"/>
</dbReference>
<comment type="caution">
    <text evidence="1">The sequence shown here is derived from an EMBL/GenBank/DDBJ whole genome shotgun (WGS) entry which is preliminary data.</text>
</comment>
<dbReference type="OrthoDB" id="4584900at2759"/>
<name>A0A8H6MGI3_9AGAR</name>
<evidence type="ECO:0000313" key="2">
    <source>
        <dbReference type="Proteomes" id="UP000521943"/>
    </source>
</evidence>
<protein>
    <submittedName>
        <fullName evidence="1">Uncharacterized protein</fullName>
    </submittedName>
</protein>
<evidence type="ECO:0000313" key="1">
    <source>
        <dbReference type="EMBL" id="KAF6764841.1"/>
    </source>
</evidence>
<dbReference type="Proteomes" id="UP000521943">
    <property type="component" value="Unassembled WGS sequence"/>
</dbReference>
<accession>A0A8H6MGI3</accession>
<sequence length="263" mass="29619">GYLNSPGGFRQLLILLRILPPPSKTHHEDSCPVVLLIVSFALAFIAAKKGRDAEQLRRNEVLDRLGLPPDLPKAKAMVEDEEEEETMRPFHAESTEAFASKGYIGVHGEQTSGPLLGFLDCHKLERAKDNATLYAFIQVGPVMEMRVVGTQYRLAVTSGPSGTDLEMYSKNFHLPRHTLFSSIPGAGPNHDKVQAYLYETSVFTLDPDENEIEVQWVNRNGEYVTTEIVLMNNRIYFTGDIRAFRTYTSSKADHVVFKWYPVD</sequence>
<feature type="non-terminal residue" evidence="1">
    <location>
        <position position="263"/>
    </location>
</feature>
<keyword evidence="2" id="KW-1185">Reference proteome</keyword>